<keyword evidence="1" id="KW-0238">DNA-binding</keyword>
<evidence type="ECO:0000313" key="3">
    <source>
        <dbReference type="EMBL" id="GKH72649.1"/>
    </source>
</evidence>
<dbReference type="SUPFAM" id="SSF51182">
    <property type="entry name" value="RmlC-like cupins"/>
    <property type="match status" value="1"/>
</dbReference>
<dbReference type="InterPro" id="IPR050807">
    <property type="entry name" value="TransReg_Diox_bact_type"/>
</dbReference>
<dbReference type="Pfam" id="PF07883">
    <property type="entry name" value="Cupin_2"/>
    <property type="match status" value="1"/>
</dbReference>
<dbReference type="PANTHER" id="PTHR46797">
    <property type="entry name" value="HTH-TYPE TRANSCRIPTIONAL REGULATOR"/>
    <property type="match status" value="1"/>
</dbReference>
<reference evidence="3" key="1">
    <citation type="submission" date="2022-01" db="EMBL/GenBank/DDBJ databases">
        <title>Novel bile acid biosynthetic pathways are enriched in the microbiome of centenarians.</title>
        <authorList>
            <person name="Sato Y."/>
            <person name="Atarashi K."/>
            <person name="Plichta R.D."/>
            <person name="Arai Y."/>
            <person name="Sasajima S."/>
            <person name="Kearney M.S."/>
            <person name="Suda W."/>
            <person name="Takeshita K."/>
            <person name="Sasaki T."/>
            <person name="Okamoto S."/>
            <person name="Skelly N.A."/>
            <person name="Okamura Y."/>
            <person name="Vlamakis H."/>
            <person name="Li Y."/>
            <person name="Tanoue T."/>
            <person name="Takei H."/>
            <person name="Nittono H."/>
            <person name="Narushima S."/>
            <person name="Irie J."/>
            <person name="Itoh H."/>
            <person name="Moriya K."/>
            <person name="Sugiura Y."/>
            <person name="Suematsu M."/>
            <person name="Moritoki N."/>
            <person name="Shibata S."/>
            <person name="Littman R.D."/>
            <person name="Fischbach A.M."/>
            <person name="Uwamino Y."/>
            <person name="Inoue T."/>
            <person name="Honda A."/>
            <person name="Hattori M."/>
            <person name="Murai T."/>
            <person name="Xavier J.R."/>
            <person name="Hirose N."/>
            <person name="Honda K."/>
        </authorList>
    </citation>
    <scope>NUCLEOTIDE SEQUENCE</scope>
    <source>
        <strain evidence="3">CE91-St3</strain>
    </source>
</reference>
<dbReference type="InterPro" id="IPR001387">
    <property type="entry name" value="Cro/C1-type_HTH"/>
</dbReference>
<protein>
    <submittedName>
        <fullName evidence="3">Transcriptional regulator</fullName>
    </submittedName>
</protein>
<dbReference type="GO" id="GO:0003677">
    <property type="term" value="F:DNA binding"/>
    <property type="evidence" value="ECO:0007669"/>
    <property type="project" value="UniProtKB-KW"/>
</dbReference>
<evidence type="ECO:0000256" key="1">
    <source>
        <dbReference type="ARBA" id="ARBA00023125"/>
    </source>
</evidence>
<dbReference type="SUPFAM" id="SSF47413">
    <property type="entry name" value="lambda repressor-like DNA-binding domains"/>
    <property type="match status" value="1"/>
</dbReference>
<name>A0AA37NZ14_9BACT</name>
<dbReference type="SMART" id="SM00530">
    <property type="entry name" value="HTH_XRE"/>
    <property type="match status" value="1"/>
</dbReference>
<dbReference type="GO" id="GO:0003700">
    <property type="term" value="F:DNA-binding transcription factor activity"/>
    <property type="evidence" value="ECO:0007669"/>
    <property type="project" value="TreeGrafter"/>
</dbReference>
<evidence type="ECO:0000259" key="2">
    <source>
        <dbReference type="PROSITE" id="PS50943"/>
    </source>
</evidence>
<dbReference type="InterPro" id="IPR010982">
    <property type="entry name" value="Lambda_DNA-bd_dom_sf"/>
</dbReference>
<dbReference type="Gene3D" id="2.60.120.10">
    <property type="entry name" value="Jelly Rolls"/>
    <property type="match status" value="1"/>
</dbReference>
<comment type="caution">
    <text evidence="3">The sequence shown here is derived from an EMBL/GenBank/DDBJ whole genome shotgun (WGS) entry which is preliminary data.</text>
</comment>
<dbReference type="CDD" id="cd00093">
    <property type="entry name" value="HTH_XRE"/>
    <property type="match status" value="1"/>
</dbReference>
<dbReference type="Proteomes" id="UP001055114">
    <property type="component" value="Unassembled WGS sequence"/>
</dbReference>
<dbReference type="InterPro" id="IPR013096">
    <property type="entry name" value="Cupin_2"/>
</dbReference>
<dbReference type="InterPro" id="IPR011051">
    <property type="entry name" value="RmlC_Cupin_sf"/>
</dbReference>
<evidence type="ECO:0000313" key="4">
    <source>
        <dbReference type="Proteomes" id="UP001055114"/>
    </source>
</evidence>
<dbReference type="EMBL" id="BQNZ01000002">
    <property type="protein sequence ID" value="GKH72649.1"/>
    <property type="molecule type" value="Genomic_DNA"/>
</dbReference>
<dbReference type="Gene3D" id="1.10.260.40">
    <property type="entry name" value="lambda repressor-like DNA-binding domains"/>
    <property type="match status" value="1"/>
</dbReference>
<proteinExistence type="predicted"/>
<dbReference type="InterPro" id="IPR014710">
    <property type="entry name" value="RmlC-like_jellyroll"/>
</dbReference>
<dbReference type="PANTHER" id="PTHR46797:SF19">
    <property type="entry name" value="BLL2473 PROTEIN"/>
    <property type="match status" value="1"/>
</dbReference>
<dbReference type="CDD" id="cd02209">
    <property type="entry name" value="cupin_XRE_C"/>
    <property type="match status" value="1"/>
</dbReference>
<dbReference type="Pfam" id="PF01381">
    <property type="entry name" value="HTH_3"/>
    <property type="match status" value="1"/>
</dbReference>
<sequence length="196" mass="21858">MLMGNNKIIGAKIKSIRESKQLSTQEVSERSGLSIEQIERIEGNIDFPSLAPLIKIARVLGVRLGTFLDDQSELGPVICRKKDSNDTNSIGFSNNDSKARKHMEYHSLSQDKSGRHMEPFLIDVAPSEEGVDFVLSTHEGEEFIYVLEGILEINYGKNTYILEEGDSIYYDSIVAHHVHAAADNTAKILGVIYTPY</sequence>
<accession>A0AA37NZ14</accession>
<dbReference type="AlphaFoldDB" id="A0AA37NZ14"/>
<dbReference type="GO" id="GO:0005829">
    <property type="term" value="C:cytosol"/>
    <property type="evidence" value="ECO:0007669"/>
    <property type="project" value="TreeGrafter"/>
</dbReference>
<organism evidence="3 4">
    <name type="scientific">Parabacteroides merdae</name>
    <dbReference type="NCBI Taxonomy" id="46503"/>
    <lineage>
        <taxon>Bacteria</taxon>
        <taxon>Pseudomonadati</taxon>
        <taxon>Bacteroidota</taxon>
        <taxon>Bacteroidia</taxon>
        <taxon>Bacteroidales</taxon>
        <taxon>Tannerellaceae</taxon>
        <taxon>Parabacteroides</taxon>
    </lineage>
</organism>
<feature type="domain" description="HTH cro/C1-type" evidence="2">
    <location>
        <begin position="13"/>
        <end position="67"/>
    </location>
</feature>
<dbReference type="PROSITE" id="PS50943">
    <property type="entry name" value="HTH_CROC1"/>
    <property type="match status" value="1"/>
</dbReference>
<gene>
    <name evidence="3" type="ORF">CE91St3_25120</name>
</gene>